<reference evidence="1 2" key="1">
    <citation type="journal article" date="2015" name="Genome Announc.">
        <title>Complete Genome Sequence of Cupriavidus basilensis 4G11, Isolated from the Oak Ridge Field Research Center Site.</title>
        <authorList>
            <person name="Ray J."/>
            <person name="Waters R.J."/>
            <person name="Skerker J.M."/>
            <person name="Kuehl J.V."/>
            <person name="Price M.N."/>
            <person name="Huang J."/>
            <person name="Chakraborty R."/>
            <person name="Arkin A.P."/>
            <person name="Deutschbauer A."/>
        </authorList>
    </citation>
    <scope>NUCLEOTIDE SEQUENCE [LARGE SCALE GENOMIC DNA]</scope>
    <source>
        <strain evidence="1">4G11</strain>
    </source>
</reference>
<dbReference type="InterPro" id="IPR021409">
    <property type="entry name" value="DUF3047"/>
</dbReference>
<protein>
    <recommendedName>
        <fullName evidence="3">DUF3047 domain-containing protein</fullName>
    </recommendedName>
</protein>
<accession>A0A0C4YIY2</accession>
<name>A0A0C4YIY2_9BURK</name>
<sequence length="281" mass="29213">MTATIATIGQSIMIPHPALTHSPRSLAPRAHVLATLLACGLLLAHAAPAQAQASAASAPAAAPGAAFSAGTPGGPLPAGWKNLPVAHGKASTHYSLVAQDHATVLEADAAASASALMHKGNNLDLEATPQVSWRWKVEHAIDAADNSVAAMEDAPARLVFMFDGDTDKLSLGERTAIKLAKALAGEELPYATLMYIWSNTAPVGTVIDNPHTSRVKMIVVSGGADAAGKWLTLSRNVEQDFEHAFKEKPGKLTAYGLLTDTDNTGGNARAWYGDIRFGAAK</sequence>
<gene>
    <name evidence="1" type="ORF">RR42_s0216</name>
</gene>
<evidence type="ECO:0008006" key="3">
    <source>
        <dbReference type="Google" id="ProtNLM"/>
    </source>
</evidence>
<dbReference type="STRING" id="68895.RR42_s0216"/>
<dbReference type="KEGG" id="cbw:RR42_s0216"/>
<dbReference type="Pfam" id="PF11249">
    <property type="entry name" value="DUF3047"/>
    <property type="match status" value="1"/>
</dbReference>
<dbReference type="RefSeq" id="WP_236702146.1">
    <property type="nucleotide sequence ID" value="NZ_CP010537.1"/>
</dbReference>
<organism evidence="1 2">
    <name type="scientific">Cupriavidus basilensis</name>
    <dbReference type="NCBI Taxonomy" id="68895"/>
    <lineage>
        <taxon>Bacteria</taxon>
        <taxon>Pseudomonadati</taxon>
        <taxon>Pseudomonadota</taxon>
        <taxon>Betaproteobacteria</taxon>
        <taxon>Burkholderiales</taxon>
        <taxon>Burkholderiaceae</taxon>
        <taxon>Cupriavidus</taxon>
    </lineage>
</organism>
<proteinExistence type="predicted"/>
<keyword evidence="2" id="KW-1185">Reference proteome</keyword>
<dbReference type="AlphaFoldDB" id="A0A0C4YIY2"/>
<evidence type="ECO:0000313" key="2">
    <source>
        <dbReference type="Proteomes" id="UP000031843"/>
    </source>
</evidence>
<dbReference type="Proteomes" id="UP000031843">
    <property type="component" value="Chromosome secondary"/>
</dbReference>
<dbReference type="EMBL" id="CP010537">
    <property type="protein sequence ID" value="AJG21814.1"/>
    <property type="molecule type" value="Genomic_DNA"/>
</dbReference>
<evidence type="ECO:0000313" key="1">
    <source>
        <dbReference type="EMBL" id="AJG21814.1"/>
    </source>
</evidence>